<evidence type="ECO:0000313" key="3">
    <source>
        <dbReference type="Proteomes" id="UP000054928"/>
    </source>
</evidence>
<proteinExistence type="predicted"/>
<protein>
    <submittedName>
        <fullName evidence="2">Uncharacterized protein</fullName>
    </submittedName>
</protein>
<dbReference type="AlphaFoldDB" id="A0A0P1ALR2"/>
<evidence type="ECO:0000256" key="1">
    <source>
        <dbReference type="SAM" id="MobiDB-lite"/>
    </source>
</evidence>
<organism evidence="2 3">
    <name type="scientific">Plasmopara halstedii</name>
    <name type="common">Downy mildew of sunflower</name>
    <dbReference type="NCBI Taxonomy" id="4781"/>
    <lineage>
        <taxon>Eukaryota</taxon>
        <taxon>Sar</taxon>
        <taxon>Stramenopiles</taxon>
        <taxon>Oomycota</taxon>
        <taxon>Peronosporomycetes</taxon>
        <taxon>Peronosporales</taxon>
        <taxon>Peronosporaceae</taxon>
        <taxon>Plasmopara</taxon>
    </lineage>
</organism>
<reference evidence="3" key="1">
    <citation type="submission" date="2014-09" db="EMBL/GenBank/DDBJ databases">
        <authorList>
            <person name="Sharma Rahul"/>
            <person name="Thines Marco"/>
        </authorList>
    </citation>
    <scope>NUCLEOTIDE SEQUENCE [LARGE SCALE GENOMIC DNA]</scope>
</reference>
<dbReference type="GeneID" id="36407590"/>
<keyword evidence="3" id="KW-1185">Reference proteome</keyword>
<dbReference type="Proteomes" id="UP000054928">
    <property type="component" value="Unassembled WGS sequence"/>
</dbReference>
<name>A0A0P1ALR2_PLAHL</name>
<feature type="region of interest" description="Disordered" evidence="1">
    <location>
        <begin position="1"/>
        <end position="22"/>
    </location>
</feature>
<evidence type="ECO:0000313" key="2">
    <source>
        <dbReference type="EMBL" id="CEG42242.1"/>
    </source>
</evidence>
<dbReference type="OrthoDB" id="127590at2759"/>
<dbReference type="RefSeq" id="XP_024578611.1">
    <property type="nucleotide sequence ID" value="XM_024728100.1"/>
</dbReference>
<accession>A0A0P1ALR2</accession>
<dbReference type="EMBL" id="CCYD01000610">
    <property type="protein sequence ID" value="CEG42242.1"/>
    <property type="molecule type" value="Genomic_DNA"/>
</dbReference>
<sequence>MRTHPRPVIDPRVDNGFRPADPTVEAKDVETRLLRLNIIGSPVITEDELAERKALRARFLAPQEFPLELYRTRLRDQRGGSRVPAIRTIPVVLAPGESATDDEAVCLTVEPEGSGRACEATSSI</sequence>